<dbReference type="Gene3D" id="3.90.280.10">
    <property type="entry name" value="PEBP-like"/>
    <property type="match status" value="1"/>
</dbReference>
<dbReference type="EMBL" id="MCGR01000039">
    <property type="protein sequence ID" value="ORY75017.1"/>
    <property type="molecule type" value="Genomic_DNA"/>
</dbReference>
<dbReference type="GO" id="GO:0030414">
    <property type="term" value="F:peptidase inhibitor activity"/>
    <property type="evidence" value="ECO:0007669"/>
    <property type="project" value="TreeGrafter"/>
</dbReference>
<dbReference type="PANTHER" id="PTHR11362:SF148">
    <property type="entry name" value="CARBOXYPEPTIDASE Y INHIBITOR"/>
    <property type="match status" value="1"/>
</dbReference>
<dbReference type="OrthoDB" id="2506647at2759"/>
<gene>
    <name evidence="1" type="ORF">BCR35DRAFT_306428</name>
</gene>
<dbReference type="InterPro" id="IPR036610">
    <property type="entry name" value="PEBP-like_sf"/>
</dbReference>
<evidence type="ECO:0000313" key="1">
    <source>
        <dbReference type="EMBL" id="ORY75017.1"/>
    </source>
</evidence>
<dbReference type="InterPro" id="IPR008914">
    <property type="entry name" value="PEBP"/>
</dbReference>
<dbReference type="Pfam" id="PF01161">
    <property type="entry name" value="PBP"/>
    <property type="match status" value="1"/>
</dbReference>
<dbReference type="InterPro" id="IPR035810">
    <property type="entry name" value="PEBP_euk"/>
</dbReference>
<dbReference type="GO" id="GO:0046578">
    <property type="term" value="P:regulation of Ras protein signal transduction"/>
    <property type="evidence" value="ECO:0007669"/>
    <property type="project" value="TreeGrafter"/>
</dbReference>
<sequence>MTLQHVLKALTEAGLVGTKLIPSSFKPTVSVAAKFSKGGAVDLGNTIAIKDSQDAPLIEVDSEGSKDSSYVICMMDPDAKSRQEPIWAPFAHWVSSTPDLSVKPQLEYMGPAPPPGTGPHRYVLLAYAEANKGATQLTVSKEDRKNFPIEDFVSKNKLELVGANFFYAEDKSKE</sequence>
<accession>A0A1Y2EU18</accession>
<dbReference type="SUPFAM" id="SSF49777">
    <property type="entry name" value="PEBP-like"/>
    <property type="match status" value="1"/>
</dbReference>
<comment type="caution">
    <text evidence="1">The sequence shown here is derived from an EMBL/GenBank/DDBJ whole genome shotgun (WGS) entry which is preliminary data.</text>
</comment>
<dbReference type="GO" id="GO:0005543">
    <property type="term" value="F:phospholipid binding"/>
    <property type="evidence" value="ECO:0007669"/>
    <property type="project" value="TreeGrafter"/>
</dbReference>
<dbReference type="PANTHER" id="PTHR11362">
    <property type="entry name" value="PHOSPHATIDYLETHANOLAMINE-BINDING PROTEIN"/>
    <property type="match status" value="1"/>
</dbReference>
<keyword evidence="2" id="KW-1185">Reference proteome</keyword>
<dbReference type="AlphaFoldDB" id="A0A1Y2EU18"/>
<dbReference type="Proteomes" id="UP000193467">
    <property type="component" value="Unassembled WGS sequence"/>
</dbReference>
<dbReference type="GO" id="GO:0030162">
    <property type="term" value="P:regulation of proteolysis"/>
    <property type="evidence" value="ECO:0007669"/>
    <property type="project" value="TreeGrafter"/>
</dbReference>
<reference evidence="1 2" key="1">
    <citation type="submission" date="2016-07" db="EMBL/GenBank/DDBJ databases">
        <title>Pervasive Adenine N6-methylation of Active Genes in Fungi.</title>
        <authorList>
            <consortium name="DOE Joint Genome Institute"/>
            <person name="Mondo S.J."/>
            <person name="Dannebaum R.O."/>
            <person name="Kuo R.C."/>
            <person name="Labutti K."/>
            <person name="Haridas S."/>
            <person name="Kuo A."/>
            <person name="Salamov A."/>
            <person name="Ahrendt S.R."/>
            <person name="Lipzen A."/>
            <person name="Sullivan W."/>
            <person name="Andreopoulos W.B."/>
            <person name="Clum A."/>
            <person name="Lindquist E."/>
            <person name="Daum C."/>
            <person name="Ramamoorthy G.K."/>
            <person name="Gryganskyi A."/>
            <person name="Culley D."/>
            <person name="Magnuson J.K."/>
            <person name="James T.Y."/>
            <person name="O'Malley M.A."/>
            <person name="Stajich J.E."/>
            <person name="Spatafora J.W."/>
            <person name="Visel A."/>
            <person name="Grigoriev I.V."/>
        </authorList>
    </citation>
    <scope>NUCLEOTIDE SEQUENCE [LARGE SCALE GENOMIC DNA]</scope>
    <source>
        <strain evidence="1 2">62-1032</strain>
    </source>
</reference>
<dbReference type="STRING" id="106004.A0A1Y2EU18"/>
<name>A0A1Y2EU18_9BASI</name>
<evidence type="ECO:0000313" key="2">
    <source>
        <dbReference type="Proteomes" id="UP000193467"/>
    </source>
</evidence>
<protein>
    <submittedName>
        <fullName evidence="1">Phosphatidylethanolamine-binding protein</fullName>
    </submittedName>
</protein>
<dbReference type="CDD" id="cd00866">
    <property type="entry name" value="PEBP_euk"/>
    <property type="match status" value="1"/>
</dbReference>
<proteinExistence type="predicted"/>
<dbReference type="InParanoid" id="A0A1Y2EU18"/>
<organism evidence="1 2">
    <name type="scientific">Leucosporidium creatinivorum</name>
    <dbReference type="NCBI Taxonomy" id="106004"/>
    <lineage>
        <taxon>Eukaryota</taxon>
        <taxon>Fungi</taxon>
        <taxon>Dikarya</taxon>
        <taxon>Basidiomycota</taxon>
        <taxon>Pucciniomycotina</taxon>
        <taxon>Microbotryomycetes</taxon>
        <taxon>Leucosporidiales</taxon>
        <taxon>Leucosporidium</taxon>
    </lineage>
</organism>